<proteinExistence type="predicted"/>
<keyword evidence="1" id="KW-0812">Transmembrane</keyword>
<evidence type="ECO:0000313" key="3">
    <source>
        <dbReference type="Proteomes" id="UP000494111"/>
    </source>
</evidence>
<gene>
    <name evidence="2" type="ORF">LMG3458_02384</name>
</gene>
<dbReference type="AlphaFoldDB" id="A0A6S6ZT71"/>
<dbReference type="Proteomes" id="UP000494111">
    <property type="component" value="Unassembled WGS sequence"/>
</dbReference>
<evidence type="ECO:0000256" key="1">
    <source>
        <dbReference type="SAM" id="Phobius"/>
    </source>
</evidence>
<feature type="transmembrane region" description="Helical" evidence="1">
    <location>
        <begin position="154"/>
        <end position="180"/>
    </location>
</feature>
<evidence type="ECO:0000313" key="2">
    <source>
        <dbReference type="EMBL" id="CAB3695935.1"/>
    </source>
</evidence>
<sequence>MAASPGLNALIAQCRKLEAALRDEAGREDGAAPERERRAAATSTAMHRFIADMDARQTPPGLWSPLVLAVLTMVGGIGVGIGLLSLLLRPAGPALAAFALVLACAVTALALAIGVVAFMGGHAFGLVLLKRTALTLAASGTLGLIAWSQGDMRAVGPVVALLGGAGAWLLMNSNAFYVFAGYQMARRVMQAQARRR</sequence>
<protein>
    <submittedName>
        <fullName evidence="2">Uncharacterized protein</fullName>
    </submittedName>
</protein>
<organism evidence="2 3">
    <name type="scientific">Achromobacter deleyi</name>
    <dbReference type="NCBI Taxonomy" id="1353891"/>
    <lineage>
        <taxon>Bacteria</taxon>
        <taxon>Pseudomonadati</taxon>
        <taxon>Pseudomonadota</taxon>
        <taxon>Betaproteobacteria</taxon>
        <taxon>Burkholderiales</taxon>
        <taxon>Alcaligenaceae</taxon>
        <taxon>Achromobacter</taxon>
    </lineage>
</organism>
<feature type="transmembrane region" description="Helical" evidence="1">
    <location>
        <begin position="66"/>
        <end position="88"/>
    </location>
</feature>
<accession>A0A6S6ZT71</accession>
<keyword evidence="1" id="KW-0472">Membrane</keyword>
<reference evidence="2 3" key="1">
    <citation type="submission" date="2020-04" db="EMBL/GenBank/DDBJ databases">
        <authorList>
            <person name="De Canck E."/>
        </authorList>
    </citation>
    <scope>NUCLEOTIDE SEQUENCE [LARGE SCALE GENOMIC DNA]</scope>
    <source>
        <strain evidence="2 3">LMG 3458</strain>
    </source>
</reference>
<name>A0A6S6ZT71_9BURK</name>
<feature type="transmembrane region" description="Helical" evidence="1">
    <location>
        <begin position="94"/>
        <end position="120"/>
    </location>
</feature>
<keyword evidence="1" id="KW-1133">Transmembrane helix</keyword>
<dbReference type="RefSeq" id="WP_175196255.1">
    <property type="nucleotide sequence ID" value="NZ_CADIJO010000006.1"/>
</dbReference>
<dbReference type="EMBL" id="CADIJO010000006">
    <property type="protein sequence ID" value="CAB3695935.1"/>
    <property type="molecule type" value="Genomic_DNA"/>
</dbReference>